<dbReference type="Proteomes" id="UP001162131">
    <property type="component" value="Unassembled WGS sequence"/>
</dbReference>
<evidence type="ECO:0000313" key="2">
    <source>
        <dbReference type="Proteomes" id="UP001162131"/>
    </source>
</evidence>
<sequence length="73" mass="8734">MGTRRRIRGRVFYLPSPNRLCQQLEAVQGNIWIRPLERWRHKHFLVTLTEKDFSADWCLGRGVQVEEGREVLK</sequence>
<accession>A0AAU9J3P2</accession>
<keyword evidence="2" id="KW-1185">Reference proteome</keyword>
<evidence type="ECO:0008006" key="3">
    <source>
        <dbReference type="Google" id="ProtNLM"/>
    </source>
</evidence>
<comment type="caution">
    <text evidence="1">The sequence shown here is derived from an EMBL/GenBank/DDBJ whole genome shotgun (WGS) entry which is preliminary data.</text>
</comment>
<organism evidence="1 2">
    <name type="scientific">Blepharisma stoltei</name>
    <dbReference type="NCBI Taxonomy" id="1481888"/>
    <lineage>
        <taxon>Eukaryota</taxon>
        <taxon>Sar</taxon>
        <taxon>Alveolata</taxon>
        <taxon>Ciliophora</taxon>
        <taxon>Postciliodesmatophora</taxon>
        <taxon>Heterotrichea</taxon>
        <taxon>Heterotrichida</taxon>
        <taxon>Blepharismidae</taxon>
        <taxon>Blepharisma</taxon>
    </lineage>
</organism>
<reference evidence="1" key="1">
    <citation type="submission" date="2021-09" db="EMBL/GenBank/DDBJ databases">
        <authorList>
            <consortium name="AG Swart"/>
            <person name="Singh M."/>
            <person name="Singh A."/>
            <person name="Seah K."/>
            <person name="Emmerich C."/>
        </authorList>
    </citation>
    <scope>NUCLEOTIDE SEQUENCE</scope>
    <source>
        <strain evidence="1">ATCC30299</strain>
    </source>
</reference>
<name>A0AAU9J3P2_9CILI</name>
<proteinExistence type="predicted"/>
<dbReference type="EMBL" id="CAJZBQ010000024">
    <property type="protein sequence ID" value="CAG9319916.1"/>
    <property type="molecule type" value="Genomic_DNA"/>
</dbReference>
<protein>
    <recommendedName>
        <fullName evidence="3">DUF4283 domain-containing protein</fullName>
    </recommendedName>
</protein>
<evidence type="ECO:0000313" key="1">
    <source>
        <dbReference type="EMBL" id="CAG9319916.1"/>
    </source>
</evidence>
<dbReference type="AlphaFoldDB" id="A0AAU9J3P2"/>
<gene>
    <name evidence="1" type="ORF">BSTOLATCC_MIC25486</name>
</gene>